<gene>
    <name evidence="10" type="ORF">CDAUBV1_LOCUS6487</name>
</gene>
<name>A0AAV2TAE2_CALDB</name>
<feature type="region of interest" description="Disordered" evidence="8">
    <location>
        <begin position="350"/>
        <end position="379"/>
    </location>
</feature>
<keyword evidence="5" id="KW-0862">Zinc</keyword>
<dbReference type="FunFam" id="3.30.160.60:FF:000100">
    <property type="entry name" value="Zinc finger 45-like"/>
    <property type="match status" value="1"/>
</dbReference>
<dbReference type="InterPro" id="IPR036236">
    <property type="entry name" value="Znf_C2H2_sf"/>
</dbReference>
<feature type="domain" description="C2H2-type" evidence="9">
    <location>
        <begin position="1012"/>
        <end position="1039"/>
    </location>
</feature>
<dbReference type="Gene3D" id="3.30.160.60">
    <property type="entry name" value="Classic Zinc Finger"/>
    <property type="match status" value="12"/>
</dbReference>
<evidence type="ECO:0000256" key="4">
    <source>
        <dbReference type="ARBA" id="ARBA00022771"/>
    </source>
</evidence>
<feature type="domain" description="C2H2-type" evidence="9">
    <location>
        <begin position="624"/>
        <end position="651"/>
    </location>
</feature>
<feature type="domain" description="C2H2-type" evidence="9">
    <location>
        <begin position="1183"/>
        <end position="1211"/>
    </location>
</feature>
<sequence length="1551" mass="172271">MIGSSHQYESTLNDISKLPVAGDEFVSAWTIPQSSVALEGTSTGPVSGYFITTEDGTTFSSIDPDNVKEALAHQLPVYYVDDPVTLISTDESGKPVVAPTDIPSYLIEQTSGGLVYVESVGAQCVPVKQPLEKEAQFTVTGIAPQLLVPSSQQFSIFTSGLVPVTVSPRTVKKSSNSPSAEQKVPKRRVCPLCGLEFPTLRAYRGHILMHKEDKPHRCTRCPATFNFADNLTVHFAKNHEVKSVQSPYKCPICKITASRVAAYKSHLSTHETEDTIECPNCHKPFESEAFLKCHEPECKSKTNTEIRYHCRICREILSTVGEIQQHYRVNHPNNLKPKIRRVTTQITEKSKIVPESSSKQSPPKTELPFTEHQSERRSKTCGQQIILDIVKDSAHKRKPVDPRYNAFIRQVLPINFTKPDANVMADEKKAKGRRKKRKVLSCPVCDKKFTKPCLLNRHTLTHSGIKPFECIICHTQFTQKSSVKTHMAQHYPASHPACPVCGTNFFDPSLLLEHIEKEHDLRSFGLPGLDPSFTLWPATKPQISQQFPPEHRLQEPRNQVELKMCTIGTEDDSLNPNDSQTLLVSSSDPPRPGCIDPPAAQIQSSNNPDFSLSPNKNDLCLQSFTCSVCHKCFSQNRVLKVHMLCHSSKPLPYSCPMCPRRFANYSHQRYHIITHKLREKRQMAKMQRNNQRKIWRAPGPPLKWDYAKQCFINPSRPLGPYRCEYCCKSFRYTNHLRFHLRQKHNPNAAPNVCHHCSERFVSAVNLRKHIAIKHDGTLQRSPSTCPICGTKFANNSSMKRHLAVHSSDKLYCCFICCKRFKFQTSCRRHMQTHANDNDILVEVQEGPEVATVVDFQPFISASTSNEEPQVLPMSHTGLNDMPRLSESDCILQSNEADPVLVGESTHMPEAQQNPLLSVGSERSDHPIHEVDVDSDPVPDCLHVDACVILKPSPTPPKSPLPSAEADQSNTLTSSKILATELYGCGRCDVCYDNAADLQAHNLEVHSMEVKRFQCKTCCFSFKSETELVFHGLSHTGSTIPDLLCPVCPMATFSNRSGLSRHISACHSSMEDVPFRCVRCGMKFRLIRSLQAHIRNTCVYSTKTPKKKNRPRPQEKSNSKEGVAVDSGPSGYVNAEPVSTTIASAVTLDPAGSHLNRCPICNRPFRLRSDLRRHICVHTKRLPFQCKKCNRQFLKHSLLLQHTNSMHAGLKTSIKPSHPAEDKFTEGCSPFKCSVCGGHFASKSALSVHEKVHVTDCPYCHERFASLVLVEKHLSQCPVHKPSSLSPDHNVLTTPRVNVGADEPTVCTSFIKYLLGSPSQSSVEIPCVTTNTVGLPQMGTPQDQPSTLDLKTVSDSLPVSSSNNPIPVSLSQNPYQSEFLSTQDSRNECPQLKNINPVIGSIHPPISVDLDQTPIEQLGRTLCDGRILNKATSTVGHQSPDSLSLGIAPTLNTVSPKCTGPNQGKSALDSGSQLTPLYKCSICPEVFDTSTLLTCHERSHSNTYPSCSVCPNSFARSLHSDGNPNGCSRCEIQPNQSLNTSGDLQIVCTDET</sequence>
<dbReference type="InterPro" id="IPR013087">
    <property type="entry name" value="Znf_C2H2_type"/>
</dbReference>
<protein>
    <recommendedName>
        <fullName evidence="9">C2H2-type domain-containing protein</fullName>
    </recommendedName>
</protein>
<organism evidence="10 11">
    <name type="scientific">Calicophoron daubneyi</name>
    <name type="common">Rumen fluke</name>
    <name type="synonym">Paramphistomum daubneyi</name>
    <dbReference type="NCBI Taxonomy" id="300641"/>
    <lineage>
        <taxon>Eukaryota</taxon>
        <taxon>Metazoa</taxon>
        <taxon>Spiralia</taxon>
        <taxon>Lophotrochozoa</taxon>
        <taxon>Platyhelminthes</taxon>
        <taxon>Trematoda</taxon>
        <taxon>Digenea</taxon>
        <taxon>Plagiorchiida</taxon>
        <taxon>Pronocephalata</taxon>
        <taxon>Paramphistomoidea</taxon>
        <taxon>Paramphistomidae</taxon>
        <taxon>Calicophoron</taxon>
    </lineage>
</organism>
<evidence type="ECO:0000256" key="7">
    <source>
        <dbReference type="PROSITE-ProRule" id="PRU00042"/>
    </source>
</evidence>
<feature type="domain" description="C2H2-type" evidence="9">
    <location>
        <begin position="468"/>
        <end position="490"/>
    </location>
</feature>
<feature type="region of interest" description="Disordered" evidence="8">
    <location>
        <begin position="1101"/>
        <end position="1131"/>
    </location>
</feature>
<dbReference type="GO" id="GO:0000978">
    <property type="term" value="F:RNA polymerase II cis-regulatory region sequence-specific DNA binding"/>
    <property type="evidence" value="ECO:0007669"/>
    <property type="project" value="TreeGrafter"/>
</dbReference>
<keyword evidence="6" id="KW-0539">Nucleus</keyword>
<evidence type="ECO:0000313" key="10">
    <source>
        <dbReference type="EMBL" id="CAL5133217.1"/>
    </source>
</evidence>
<dbReference type="Pfam" id="PF00096">
    <property type="entry name" value="zf-C2H2"/>
    <property type="match status" value="6"/>
</dbReference>
<comment type="caution">
    <text evidence="10">The sequence shown here is derived from an EMBL/GenBank/DDBJ whole genome shotgun (WGS) entry which is preliminary data.</text>
</comment>
<keyword evidence="3" id="KW-0677">Repeat</keyword>
<dbReference type="PROSITE" id="PS00028">
    <property type="entry name" value="ZINC_FINGER_C2H2_1"/>
    <property type="match status" value="18"/>
</dbReference>
<feature type="domain" description="C2H2-type" evidence="9">
    <location>
        <begin position="751"/>
        <end position="779"/>
    </location>
</feature>
<dbReference type="PANTHER" id="PTHR24376">
    <property type="entry name" value="ZINC FINGER PROTEIN"/>
    <property type="match status" value="1"/>
</dbReference>
<evidence type="ECO:0000256" key="6">
    <source>
        <dbReference type="ARBA" id="ARBA00023242"/>
    </source>
</evidence>
<feature type="domain" description="C2H2-type" evidence="9">
    <location>
        <begin position="188"/>
        <end position="215"/>
    </location>
</feature>
<dbReference type="GO" id="GO:0005634">
    <property type="term" value="C:nucleus"/>
    <property type="evidence" value="ECO:0007669"/>
    <property type="project" value="UniProtKB-SubCell"/>
</dbReference>
<keyword evidence="2" id="KW-0479">Metal-binding</keyword>
<evidence type="ECO:0000256" key="3">
    <source>
        <dbReference type="ARBA" id="ARBA00022737"/>
    </source>
</evidence>
<dbReference type="SMART" id="SM00355">
    <property type="entry name" value="ZnF_C2H2"/>
    <property type="match status" value="22"/>
</dbReference>
<dbReference type="GO" id="GO:0008270">
    <property type="term" value="F:zinc ion binding"/>
    <property type="evidence" value="ECO:0007669"/>
    <property type="project" value="UniProtKB-KW"/>
</dbReference>
<evidence type="ECO:0000259" key="9">
    <source>
        <dbReference type="PROSITE" id="PS50157"/>
    </source>
</evidence>
<dbReference type="GO" id="GO:0001228">
    <property type="term" value="F:DNA-binding transcription activator activity, RNA polymerase II-specific"/>
    <property type="evidence" value="ECO:0007669"/>
    <property type="project" value="TreeGrafter"/>
</dbReference>
<feature type="domain" description="C2H2-type" evidence="9">
    <location>
        <begin position="1074"/>
        <end position="1104"/>
    </location>
</feature>
<feature type="domain" description="C2H2-type" evidence="9">
    <location>
        <begin position="721"/>
        <end position="749"/>
    </location>
</feature>
<feature type="domain" description="C2H2-type" evidence="9">
    <location>
        <begin position="440"/>
        <end position="467"/>
    </location>
</feature>
<evidence type="ECO:0000256" key="1">
    <source>
        <dbReference type="ARBA" id="ARBA00004123"/>
    </source>
</evidence>
<feature type="domain" description="C2H2-type" evidence="9">
    <location>
        <begin position="1477"/>
        <end position="1504"/>
    </location>
</feature>
<keyword evidence="4 7" id="KW-0863">Zinc-finger</keyword>
<dbReference type="PANTHER" id="PTHR24376:SF216">
    <property type="entry name" value="ZINC FINGER PROTEIN 420-LIKE"/>
    <property type="match status" value="1"/>
</dbReference>
<dbReference type="SUPFAM" id="SSF57667">
    <property type="entry name" value="beta-beta-alpha zinc fingers"/>
    <property type="match status" value="9"/>
</dbReference>
<feature type="domain" description="C2H2-type" evidence="9">
    <location>
        <begin position="811"/>
        <end position="838"/>
    </location>
</feature>
<reference evidence="10" key="1">
    <citation type="submission" date="2024-06" db="EMBL/GenBank/DDBJ databases">
        <authorList>
            <person name="Liu X."/>
            <person name="Lenzi L."/>
            <person name="Haldenby T S."/>
            <person name="Uol C."/>
        </authorList>
    </citation>
    <scope>NUCLEOTIDE SEQUENCE</scope>
</reference>
<proteinExistence type="predicted"/>
<evidence type="ECO:0000313" key="11">
    <source>
        <dbReference type="Proteomes" id="UP001497525"/>
    </source>
</evidence>
<comment type="subcellular location">
    <subcellularLocation>
        <location evidence="1">Nucleus</location>
    </subcellularLocation>
</comment>
<feature type="domain" description="C2H2-type" evidence="9">
    <location>
        <begin position="982"/>
        <end position="1010"/>
    </location>
</feature>
<feature type="domain" description="C2H2-type" evidence="9">
    <location>
        <begin position="653"/>
        <end position="680"/>
    </location>
</feature>
<feature type="region of interest" description="Disordered" evidence="8">
    <location>
        <begin position="569"/>
        <end position="596"/>
    </location>
</feature>
<evidence type="ECO:0000256" key="2">
    <source>
        <dbReference type="ARBA" id="ARBA00022723"/>
    </source>
</evidence>
<feature type="compositionally biased region" description="Polar residues" evidence="8">
    <location>
        <begin position="574"/>
        <end position="588"/>
    </location>
</feature>
<dbReference type="EMBL" id="CAXLJL010000156">
    <property type="protein sequence ID" value="CAL5133217.1"/>
    <property type="molecule type" value="Genomic_DNA"/>
</dbReference>
<evidence type="ECO:0000256" key="8">
    <source>
        <dbReference type="SAM" id="MobiDB-lite"/>
    </source>
</evidence>
<feature type="domain" description="C2H2-type" evidence="9">
    <location>
        <begin position="1155"/>
        <end position="1182"/>
    </location>
</feature>
<dbReference type="PROSITE" id="PS50157">
    <property type="entry name" value="ZINC_FINGER_C2H2_2"/>
    <property type="match status" value="16"/>
</dbReference>
<feature type="domain" description="C2H2-type" evidence="9">
    <location>
        <begin position="783"/>
        <end position="810"/>
    </location>
</feature>
<accession>A0AAV2TAE2</accession>
<feature type="domain" description="C2H2-type" evidence="9">
    <location>
        <begin position="1230"/>
        <end position="1257"/>
    </location>
</feature>
<evidence type="ECO:0000256" key="5">
    <source>
        <dbReference type="ARBA" id="ARBA00022833"/>
    </source>
</evidence>
<dbReference type="Proteomes" id="UP001497525">
    <property type="component" value="Unassembled WGS sequence"/>
</dbReference>